<keyword evidence="1" id="KW-0472">Membrane</keyword>
<keyword evidence="1" id="KW-1133">Transmembrane helix</keyword>
<dbReference type="Proteomes" id="UP000008639">
    <property type="component" value="Plasmid pASPHE302"/>
</dbReference>
<feature type="transmembrane region" description="Helical" evidence="1">
    <location>
        <begin position="21"/>
        <end position="41"/>
    </location>
</feature>
<sequence>MEKTDSPATGSTVSTSKRSSALSVVIAGVGSLVVICLTGYLTMQLQLSEIHAVLGLDGRAVGVPGDWLPYVWRLCLVLVGLAAVLTYRLLVHGTPARLVALALLTVAALWATPLASGGPRAGEEHYPLLVYILIEGAKSPLVLSLIGALLAGLVASRSKRRAE</sequence>
<dbReference type="HOGENOM" id="CLU_1912730_0_0_11"/>
<feature type="transmembrane region" description="Helical" evidence="1">
    <location>
        <begin position="128"/>
        <end position="155"/>
    </location>
</feature>
<feature type="transmembrane region" description="Helical" evidence="1">
    <location>
        <begin position="70"/>
        <end position="91"/>
    </location>
</feature>
<keyword evidence="2" id="KW-0614">Plasmid</keyword>
<reference evidence="3" key="1">
    <citation type="journal article" date="2011" name="Stand. Genomic Sci.">
        <title>Complete genome sequence of Arthrobacter phenanthrenivorans type strain (Sphe3).</title>
        <authorList>
            <person name="Kallimanis A."/>
            <person name="Labutti K.M."/>
            <person name="Lapidus A."/>
            <person name="Clum A."/>
            <person name="Lykidis A."/>
            <person name="Mavromatis K."/>
            <person name="Pagani I."/>
            <person name="Liolios K."/>
            <person name="Ivanova N."/>
            <person name="Goodwin L."/>
            <person name="Pitluck S."/>
            <person name="Chen A."/>
            <person name="Palaniappan K."/>
            <person name="Markowitz V."/>
            <person name="Bristow J."/>
            <person name="Velentzas A.D."/>
            <person name="Perisynakis A."/>
            <person name="Ouzounis C.C."/>
            <person name="Kyrpides N.C."/>
            <person name="Koukkou A.I."/>
            <person name="Drainas C."/>
        </authorList>
    </citation>
    <scope>NUCLEOTIDE SEQUENCE [LARGE SCALE GENOMIC DNA]</scope>
    <source>
        <strain evidence="3">DSM 18606 / JCM 16027 / LMG 23796 / Sphe3</strain>
        <plasmid evidence="3">Plasmid pASPHE302</plasmid>
    </source>
</reference>
<dbReference type="KEGG" id="apn:Asphe3_41920"/>
<accession>F0MCK1</accession>
<gene>
    <name evidence="2" type="ordered locus">Asphe3_41920</name>
</gene>
<name>F0MCK1_PSEPM</name>
<evidence type="ECO:0000256" key="1">
    <source>
        <dbReference type="SAM" id="Phobius"/>
    </source>
</evidence>
<dbReference type="AlphaFoldDB" id="F0MCK1"/>
<organism evidence="2 3">
    <name type="scientific">Pseudarthrobacter phenanthrenivorans (strain DSM 18606 / JCM 16027 / LMG 23796 / Sphe3)</name>
    <name type="common">Arthrobacter phenanthrenivorans</name>
    <dbReference type="NCBI Taxonomy" id="930171"/>
    <lineage>
        <taxon>Bacteria</taxon>
        <taxon>Bacillati</taxon>
        <taxon>Actinomycetota</taxon>
        <taxon>Actinomycetes</taxon>
        <taxon>Micrococcales</taxon>
        <taxon>Micrococcaceae</taxon>
        <taxon>Pseudarthrobacter</taxon>
    </lineage>
</organism>
<protein>
    <submittedName>
        <fullName evidence="2">Uncharacterized protein</fullName>
    </submittedName>
</protein>
<evidence type="ECO:0000313" key="2">
    <source>
        <dbReference type="EMBL" id="ADX75257.1"/>
    </source>
</evidence>
<evidence type="ECO:0000313" key="3">
    <source>
        <dbReference type="Proteomes" id="UP000008639"/>
    </source>
</evidence>
<feature type="transmembrane region" description="Helical" evidence="1">
    <location>
        <begin position="98"/>
        <end position="116"/>
    </location>
</feature>
<keyword evidence="1" id="KW-0812">Transmembrane</keyword>
<proteinExistence type="predicted"/>
<geneLocation type="plasmid" evidence="2 3">
    <name>pASPHE302</name>
</geneLocation>
<dbReference type="EMBL" id="CP002381">
    <property type="protein sequence ID" value="ADX75257.1"/>
    <property type="molecule type" value="Genomic_DNA"/>
</dbReference>